<proteinExistence type="predicted"/>
<comment type="caution">
    <text evidence="3">The sequence shown here is derived from an EMBL/GenBank/DDBJ whole genome shotgun (WGS) entry which is preliminary data.</text>
</comment>
<feature type="domain" description="Anthranilate synthase component I N-terminal" evidence="2">
    <location>
        <begin position="40"/>
        <end position="168"/>
    </location>
</feature>
<organism evidence="3 4">
    <name type="scientific">Rathayibacter toxicus</name>
    <dbReference type="NCBI Taxonomy" id="145458"/>
    <lineage>
        <taxon>Bacteria</taxon>
        <taxon>Bacillati</taxon>
        <taxon>Actinomycetota</taxon>
        <taxon>Actinomycetes</taxon>
        <taxon>Micrococcales</taxon>
        <taxon>Microbacteriaceae</taxon>
        <taxon>Rathayibacter</taxon>
    </lineage>
</organism>
<dbReference type="Gene3D" id="3.60.120.10">
    <property type="entry name" value="Anthranilate synthase"/>
    <property type="match status" value="1"/>
</dbReference>
<evidence type="ECO:0000259" key="2">
    <source>
        <dbReference type="Pfam" id="PF04715"/>
    </source>
</evidence>
<dbReference type="PANTHER" id="PTHR11236">
    <property type="entry name" value="AMINOBENZOATE/ANTHRANILATE SYNTHASE"/>
    <property type="match status" value="1"/>
</dbReference>
<reference evidence="3 4" key="1">
    <citation type="submission" date="2018-02" db="EMBL/GenBank/DDBJ databases">
        <title>Bacteriophage NCPPB3778 and a type I-E CRISPR drive the evolution of the US Biological Select Agent, Rathayibacter toxicus.</title>
        <authorList>
            <person name="Davis E.W.II."/>
            <person name="Tabima J.F."/>
            <person name="Weisberg A.J."/>
            <person name="Lopes L.D."/>
            <person name="Wiseman M.S."/>
            <person name="Wiseman M.S."/>
            <person name="Pupko T."/>
            <person name="Belcher M.S."/>
            <person name="Sechler A.J."/>
            <person name="Tancos M.A."/>
            <person name="Schroeder B.K."/>
            <person name="Murray T.D."/>
            <person name="Luster D.G."/>
            <person name="Schneider W.L."/>
            <person name="Rogers E."/>
            <person name="Andreote F.D."/>
            <person name="Grunwald N.J."/>
            <person name="Putnam M.L."/>
            <person name="Chang J.H."/>
        </authorList>
    </citation>
    <scope>NUCLEOTIDE SEQUENCE [LARGE SCALE GENOMIC DNA]</scope>
    <source>
        <strain evidence="3 4">FH99</strain>
    </source>
</reference>
<dbReference type="GO" id="GO:0005737">
    <property type="term" value="C:cytoplasm"/>
    <property type="evidence" value="ECO:0007669"/>
    <property type="project" value="TreeGrafter"/>
</dbReference>
<dbReference type="PRINTS" id="PR00095">
    <property type="entry name" value="ANTSNTHASEI"/>
</dbReference>
<dbReference type="GO" id="GO:0000162">
    <property type="term" value="P:L-tryptophan biosynthetic process"/>
    <property type="evidence" value="ECO:0007669"/>
    <property type="project" value="TreeGrafter"/>
</dbReference>
<accession>A0A2S5Y5R3</accession>
<protein>
    <submittedName>
        <fullName evidence="3">Anthranilate synthase component I family protein</fullName>
    </submittedName>
</protein>
<evidence type="ECO:0000313" key="3">
    <source>
        <dbReference type="EMBL" id="PPI14352.1"/>
    </source>
</evidence>
<dbReference type="Pfam" id="PF00425">
    <property type="entry name" value="Chorismate_bind"/>
    <property type="match status" value="1"/>
</dbReference>
<evidence type="ECO:0000313" key="4">
    <source>
        <dbReference type="Proteomes" id="UP000237966"/>
    </source>
</evidence>
<dbReference type="AlphaFoldDB" id="A0A2S5Y5R3"/>
<dbReference type="InterPro" id="IPR019999">
    <property type="entry name" value="Anth_synth_I-like"/>
</dbReference>
<dbReference type="PANTHER" id="PTHR11236:SF18">
    <property type="entry name" value="AMINODEOXYCHORISMATE SYNTHASE"/>
    <property type="match status" value="1"/>
</dbReference>
<dbReference type="InterPro" id="IPR015890">
    <property type="entry name" value="Chorismate_C"/>
</dbReference>
<dbReference type="EMBL" id="PSWU01000012">
    <property type="protein sequence ID" value="PPI14352.1"/>
    <property type="molecule type" value="Genomic_DNA"/>
</dbReference>
<feature type="domain" description="Chorismate-utilising enzyme C-terminal" evidence="1">
    <location>
        <begin position="222"/>
        <end position="477"/>
    </location>
</feature>
<name>A0A2S5Y5R3_9MICO</name>
<sequence length="511" mass="54680">MIVAAWASQRAWRPLMADRNPRSEPWENRVDSQPLRVSSEALFQELYSDLDEAVWLDSARASYGMGRFSIMGAPGEDDPHISYSADRREVSECGTVVAREINLWSWLADRIDRNPTPPLPYEIPFAGGFVGYAGYGTDGGVPVPRSDPHGPDAEFIHLSRYVVIDHEKLCVHVVAVVPPTMVAGATAWVAAIAARIADLCAEPAPPAAAPTSLLPARMSVDRDRYLADLVVVREWLLAGDSYEACYTYQLTGELDGSPLDAYRRLRRNNPAPYGAYLCFGVRRVLSCSPERFLQVTSADWAETKPIKGTARRSVDPDQDVAIAKALALDPKTRSENLMIVDLVRNDLGLICAPGTVKVAKLMAVETYATVHQLVSSVTGKLEPRSGAAVHAAGALFPGGSMTGAPKLRTVALLDGLEATPRGVYSGCIGYVSRCGSADFSVVIRTAIVDGSTIRIGTGGAITVDSDAEAELDETIVKAQAMLAAFGYVHPLSGHAGSAITGRAALPSEDGT</sequence>
<dbReference type="InterPro" id="IPR006805">
    <property type="entry name" value="Anth_synth_I_N"/>
</dbReference>
<dbReference type="Proteomes" id="UP000237966">
    <property type="component" value="Unassembled WGS sequence"/>
</dbReference>
<dbReference type="InterPro" id="IPR005801">
    <property type="entry name" value="ADC_synthase"/>
</dbReference>
<gene>
    <name evidence="3" type="ORF">C5C51_07170</name>
</gene>
<dbReference type="SUPFAM" id="SSF56322">
    <property type="entry name" value="ADC synthase"/>
    <property type="match status" value="1"/>
</dbReference>
<dbReference type="Pfam" id="PF04715">
    <property type="entry name" value="Anth_synt_I_N"/>
    <property type="match status" value="1"/>
</dbReference>
<evidence type="ECO:0000259" key="1">
    <source>
        <dbReference type="Pfam" id="PF00425"/>
    </source>
</evidence>
<dbReference type="GO" id="GO:0008153">
    <property type="term" value="P:4-aminobenzoate biosynthetic process"/>
    <property type="evidence" value="ECO:0007669"/>
    <property type="project" value="TreeGrafter"/>
</dbReference>
<dbReference type="OrthoDB" id="3518032at2"/>
<dbReference type="GO" id="GO:0046820">
    <property type="term" value="F:4-amino-4-deoxychorismate synthase activity"/>
    <property type="evidence" value="ECO:0007669"/>
    <property type="project" value="TreeGrafter"/>
</dbReference>